<protein>
    <submittedName>
        <fullName evidence="3">Tyrosine-type recombinase/integrase</fullName>
    </submittedName>
</protein>
<keyword evidence="1" id="KW-0233">DNA recombination</keyword>
<dbReference type="EMBL" id="WHYR01000023">
    <property type="protein sequence ID" value="MQL52495.1"/>
    <property type="molecule type" value="Genomic_DNA"/>
</dbReference>
<keyword evidence="4" id="KW-1185">Reference proteome</keyword>
<dbReference type="GO" id="GO:0003677">
    <property type="term" value="F:DNA binding"/>
    <property type="evidence" value="ECO:0007669"/>
    <property type="project" value="InterPro"/>
</dbReference>
<dbReference type="Proteomes" id="UP000441717">
    <property type="component" value="Unassembled WGS sequence"/>
</dbReference>
<dbReference type="Gene3D" id="1.10.443.10">
    <property type="entry name" value="Intergrase catalytic core"/>
    <property type="match status" value="1"/>
</dbReference>
<dbReference type="SUPFAM" id="SSF56349">
    <property type="entry name" value="DNA breaking-rejoining enzymes"/>
    <property type="match status" value="1"/>
</dbReference>
<dbReference type="InterPro" id="IPR013762">
    <property type="entry name" value="Integrase-like_cat_sf"/>
</dbReference>
<dbReference type="GO" id="GO:0015074">
    <property type="term" value="P:DNA integration"/>
    <property type="evidence" value="ECO:0007669"/>
    <property type="project" value="InterPro"/>
</dbReference>
<evidence type="ECO:0000313" key="3">
    <source>
        <dbReference type="EMBL" id="MQL52495.1"/>
    </source>
</evidence>
<reference evidence="3 4" key="1">
    <citation type="submission" date="2019-10" db="EMBL/GenBank/DDBJ databases">
        <title>Comparative genomics of sulfur disproportionating microorganisms.</title>
        <authorList>
            <person name="Ward L.M."/>
            <person name="Bertran E."/>
            <person name="Johnston D."/>
        </authorList>
    </citation>
    <scope>NUCLEOTIDE SEQUENCE [LARGE SCALE GENOMIC DNA]</scope>
    <source>
        <strain evidence="3 4">DSM 14055</strain>
    </source>
</reference>
<name>A0A6N7IQX4_9FIRM</name>
<dbReference type="AlphaFoldDB" id="A0A6N7IQX4"/>
<proteinExistence type="predicted"/>
<feature type="domain" description="Tyr recombinase" evidence="2">
    <location>
        <begin position="1"/>
        <end position="90"/>
    </location>
</feature>
<evidence type="ECO:0000313" key="4">
    <source>
        <dbReference type="Proteomes" id="UP000441717"/>
    </source>
</evidence>
<evidence type="ECO:0000256" key="1">
    <source>
        <dbReference type="ARBA" id="ARBA00023172"/>
    </source>
</evidence>
<sequence>MLPAGLPGVKTGARLGELLALEWENIDFNGKKIHIVQTLAVLPGVVKTQRPKTKKAQRVIPLGTATYCPLHKKKRSGPLKIWGFSRLAIG</sequence>
<comment type="caution">
    <text evidence="3">The sequence shown here is derived from an EMBL/GenBank/DDBJ whole genome shotgun (WGS) entry which is preliminary data.</text>
</comment>
<evidence type="ECO:0000259" key="2">
    <source>
        <dbReference type="PROSITE" id="PS51898"/>
    </source>
</evidence>
<dbReference type="PROSITE" id="PS51898">
    <property type="entry name" value="TYR_RECOMBINASE"/>
    <property type="match status" value="1"/>
</dbReference>
<dbReference type="InterPro" id="IPR011010">
    <property type="entry name" value="DNA_brk_join_enz"/>
</dbReference>
<dbReference type="InterPro" id="IPR002104">
    <property type="entry name" value="Integrase_catalytic"/>
</dbReference>
<dbReference type="GO" id="GO:0006310">
    <property type="term" value="P:DNA recombination"/>
    <property type="evidence" value="ECO:0007669"/>
    <property type="project" value="UniProtKB-KW"/>
</dbReference>
<accession>A0A6N7IQX4</accession>
<organism evidence="3 4">
    <name type="scientific">Desulfofundulus thermobenzoicus</name>
    <dbReference type="NCBI Taxonomy" id="29376"/>
    <lineage>
        <taxon>Bacteria</taxon>
        <taxon>Bacillati</taxon>
        <taxon>Bacillota</taxon>
        <taxon>Clostridia</taxon>
        <taxon>Eubacteriales</taxon>
        <taxon>Peptococcaceae</taxon>
        <taxon>Desulfofundulus</taxon>
    </lineage>
</organism>
<gene>
    <name evidence="3" type="ORF">GFC01_09520</name>
</gene>